<gene>
    <name evidence="2" type="ORF">A0U89_15055</name>
</gene>
<name>A0A1D8UY47_9PROT</name>
<organism evidence="2 3">
    <name type="scientific">Kozakia baliensis</name>
    <dbReference type="NCBI Taxonomy" id="153496"/>
    <lineage>
        <taxon>Bacteria</taxon>
        <taxon>Pseudomonadati</taxon>
        <taxon>Pseudomonadota</taxon>
        <taxon>Alphaproteobacteria</taxon>
        <taxon>Acetobacterales</taxon>
        <taxon>Acetobacteraceae</taxon>
        <taxon>Kozakia</taxon>
    </lineage>
</organism>
<dbReference type="RefSeq" id="WP_070404092.1">
    <property type="nucleotide sequence ID" value="NZ_BJVW01000095.1"/>
</dbReference>
<feature type="transmembrane region" description="Helical" evidence="1">
    <location>
        <begin position="63"/>
        <end position="85"/>
    </location>
</feature>
<feature type="transmembrane region" description="Helical" evidence="1">
    <location>
        <begin position="97"/>
        <end position="119"/>
    </location>
</feature>
<keyword evidence="1" id="KW-0812">Transmembrane</keyword>
<reference evidence="2 3" key="1">
    <citation type="journal article" date="2016" name="Microb. Cell Fact.">
        <title>Dissection of exopolysaccharide biosynthesis in Kozakia baliensis.</title>
        <authorList>
            <person name="Brandt J.U."/>
            <person name="Jakob F."/>
            <person name="Behr J."/>
            <person name="Geissler A.J."/>
            <person name="Vogel R.F."/>
        </authorList>
    </citation>
    <scope>NUCLEOTIDE SEQUENCE [LARGE SCALE GENOMIC DNA]</scope>
    <source>
        <strain evidence="2 3">DSM 14400</strain>
        <plasmid evidence="3">Plasmid pkb14400_2</plasmid>
    </source>
</reference>
<keyword evidence="3" id="KW-1185">Reference proteome</keyword>
<evidence type="ECO:0000313" key="2">
    <source>
        <dbReference type="EMBL" id="AOX18628.1"/>
    </source>
</evidence>
<dbReference type="Proteomes" id="UP000179145">
    <property type="component" value="Plasmid pKB14400_2"/>
</dbReference>
<protein>
    <submittedName>
        <fullName evidence="2">Uncharacterized protein</fullName>
    </submittedName>
</protein>
<proteinExistence type="predicted"/>
<dbReference type="EMBL" id="CP014676">
    <property type="protein sequence ID" value="AOX18628.1"/>
    <property type="molecule type" value="Genomic_DNA"/>
</dbReference>
<accession>A0A1D8UY47</accession>
<evidence type="ECO:0000313" key="3">
    <source>
        <dbReference type="Proteomes" id="UP000179145"/>
    </source>
</evidence>
<geneLocation type="plasmid" evidence="3">
    <name>pkb14400_2</name>
</geneLocation>
<keyword evidence="1" id="KW-0472">Membrane</keyword>
<keyword evidence="1" id="KW-1133">Transmembrane helix</keyword>
<feature type="transmembrane region" description="Helical" evidence="1">
    <location>
        <begin position="14"/>
        <end position="36"/>
    </location>
</feature>
<dbReference type="KEGG" id="kba:A0U89_15055"/>
<dbReference type="AlphaFoldDB" id="A0A1D8UY47"/>
<keyword evidence="2" id="KW-0614">Plasmid</keyword>
<evidence type="ECO:0000256" key="1">
    <source>
        <dbReference type="SAM" id="Phobius"/>
    </source>
</evidence>
<sequence length="153" mass="16313">MNNERKLDQARKSYAALMLPVGCLLPNLIAFFSLGATGGRETNTPGTLQAYGASPNLLLEPMLLAQCAALIVLLACLVFGTLHFYKSASVATPQKQPSRIAGLYFLAVLLSLSFSYASLQHTRSVMNENICQNAKNPFAFSSSPSAPAGVACR</sequence>